<dbReference type="PANTHER" id="PTHR32309:SF13">
    <property type="entry name" value="FERRIC ENTEROBACTIN TRANSPORT PROTEIN FEPE"/>
    <property type="match status" value="1"/>
</dbReference>
<dbReference type="NCBIfam" id="TIGR01007">
    <property type="entry name" value="eps_fam"/>
    <property type="match status" value="1"/>
</dbReference>
<sequence>MRARKPVRHLFCLDHSKSIAAEVFRTLRTNIRYTGLSRPIHSLVITSSLPGEGKSTVAANLAVAMAQEKKRILLVDADLRKPTQHEWFHIPHFPGLSNVLLGQAPLENAIHYVEDALVHVLPAGPLPPNPSELLGSLDMQQFMVILQKDYDMVLIDSPPILPVSDGLVLSRLADGVLLVIRSGKTSQEKARKAKSQLDHVKAHLIGSVFNAHNLKQRAYQYD</sequence>
<name>A0A6C0QSC7_9BACL</name>
<reference evidence="10 11" key="1">
    <citation type="journal article" date="2020" name="Int. J. Med. Microbiol.">
        <title>Discovery of Paenibacillus larvae ERIC V: Phenotypic and genomic comparison to genotypes ERIC I-IV reveal different inventories of virulence factors which correlate with epidemiological prevalences of American Foulbrood.</title>
        <authorList>
            <person name="Beims H."/>
            <person name="Bunk B."/>
            <person name="Erler S."/>
            <person name="Mohr K.I."/>
            <person name="Sproer C."/>
            <person name="Pradella S."/>
            <person name="Gunther G."/>
            <person name="Rohde M."/>
            <person name="von der Ohe W."/>
            <person name="Steinert M."/>
        </authorList>
    </citation>
    <scope>NUCLEOTIDE SEQUENCE [LARGE SCALE GENOMIC DNA]</scope>
    <source>
        <strain evidence="10">Eric_V</strain>
    </source>
</reference>
<dbReference type="EMBL" id="CP019717">
    <property type="protein sequence ID" value="QHZ51645.1"/>
    <property type="molecule type" value="Genomic_DNA"/>
</dbReference>
<gene>
    <name evidence="10" type="primary">ywqD</name>
    <name evidence="10" type="ORF">ERICV_02507</name>
</gene>
<evidence type="ECO:0000256" key="2">
    <source>
        <dbReference type="ARBA" id="ARBA00011903"/>
    </source>
</evidence>
<dbReference type="GO" id="GO:0042802">
    <property type="term" value="F:identical protein binding"/>
    <property type="evidence" value="ECO:0007669"/>
    <property type="project" value="UniProtKB-ARBA"/>
</dbReference>
<keyword evidence="6" id="KW-0067">ATP-binding</keyword>
<keyword evidence="3 10" id="KW-0808">Transferase</keyword>
<dbReference type="Gene3D" id="3.40.50.300">
    <property type="entry name" value="P-loop containing nucleotide triphosphate hydrolases"/>
    <property type="match status" value="1"/>
</dbReference>
<keyword evidence="7" id="KW-0829">Tyrosine-protein kinase</keyword>
<dbReference type="GO" id="GO:0004715">
    <property type="term" value="F:non-membrane spanning protein tyrosine kinase activity"/>
    <property type="evidence" value="ECO:0007669"/>
    <property type="project" value="UniProtKB-EC"/>
</dbReference>
<evidence type="ECO:0000256" key="7">
    <source>
        <dbReference type="ARBA" id="ARBA00023137"/>
    </source>
</evidence>
<dbReference type="PANTHER" id="PTHR32309">
    <property type="entry name" value="TYROSINE-PROTEIN KINASE"/>
    <property type="match status" value="1"/>
</dbReference>
<evidence type="ECO:0000313" key="10">
    <source>
        <dbReference type="EMBL" id="QHZ51645.1"/>
    </source>
</evidence>
<dbReference type="Pfam" id="PF13614">
    <property type="entry name" value="AAA_31"/>
    <property type="match status" value="1"/>
</dbReference>
<protein>
    <recommendedName>
        <fullName evidence="2">non-specific protein-tyrosine kinase</fullName>
        <ecNumber evidence="2">2.7.10.2</ecNumber>
    </recommendedName>
</protein>
<comment type="similarity">
    <text evidence="1">Belongs to the CpsD/CapB family.</text>
</comment>
<evidence type="ECO:0000256" key="4">
    <source>
        <dbReference type="ARBA" id="ARBA00022741"/>
    </source>
</evidence>
<dbReference type="InterPro" id="IPR025669">
    <property type="entry name" value="AAA_dom"/>
</dbReference>
<dbReference type="InterPro" id="IPR050445">
    <property type="entry name" value="Bact_polysacc_biosynth/exp"/>
</dbReference>
<evidence type="ECO:0000256" key="1">
    <source>
        <dbReference type="ARBA" id="ARBA00007316"/>
    </source>
</evidence>
<dbReference type="Proteomes" id="UP000464330">
    <property type="component" value="Chromosome"/>
</dbReference>
<dbReference type="GO" id="GO:0005886">
    <property type="term" value="C:plasma membrane"/>
    <property type="evidence" value="ECO:0007669"/>
    <property type="project" value="TreeGrafter"/>
</dbReference>
<evidence type="ECO:0000256" key="6">
    <source>
        <dbReference type="ARBA" id="ARBA00022840"/>
    </source>
</evidence>
<keyword evidence="5 10" id="KW-0418">Kinase</keyword>
<organism evidence="10 11">
    <name type="scientific">Paenibacillus larvae subsp. larvae</name>
    <dbReference type="NCBI Taxonomy" id="147375"/>
    <lineage>
        <taxon>Bacteria</taxon>
        <taxon>Bacillati</taxon>
        <taxon>Bacillota</taxon>
        <taxon>Bacilli</taxon>
        <taxon>Bacillales</taxon>
        <taxon>Paenibacillaceae</taxon>
        <taxon>Paenibacillus</taxon>
    </lineage>
</organism>
<comment type="catalytic activity">
    <reaction evidence="8">
        <text>L-tyrosyl-[protein] + ATP = O-phospho-L-tyrosyl-[protein] + ADP + H(+)</text>
        <dbReference type="Rhea" id="RHEA:10596"/>
        <dbReference type="Rhea" id="RHEA-COMP:10136"/>
        <dbReference type="Rhea" id="RHEA-COMP:20101"/>
        <dbReference type="ChEBI" id="CHEBI:15378"/>
        <dbReference type="ChEBI" id="CHEBI:30616"/>
        <dbReference type="ChEBI" id="CHEBI:46858"/>
        <dbReference type="ChEBI" id="CHEBI:61978"/>
        <dbReference type="ChEBI" id="CHEBI:456216"/>
        <dbReference type="EC" id="2.7.10.2"/>
    </reaction>
</comment>
<feature type="domain" description="AAA" evidence="9">
    <location>
        <begin position="51"/>
        <end position="199"/>
    </location>
</feature>
<evidence type="ECO:0000256" key="8">
    <source>
        <dbReference type="ARBA" id="ARBA00051245"/>
    </source>
</evidence>
<dbReference type="SUPFAM" id="SSF52540">
    <property type="entry name" value="P-loop containing nucleoside triphosphate hydrolases"/>
    <property type="match status" value="1"/>
</dbReference>
<keyword evidence="4" id="KW-0547">Nucleotide-binding</keyword>
<evidence type="ECO:0000256" key="3">
    <source>
        <dbReference type="ARBA" id="ARBA00022679"/>
    </source>
</evidence>
<dbReference type="CDD" id="cd05387">
    <property type="entry name" value="BY-kinase"/>
    <property type="match status" value="1"/>
</dbReference>
<dbReference type="AlphaFoldDB" id="A0A6C0QSC7"/>
<evidence type="ECO:0000313" key="11">
    <source>
        <dbReference type="Proteomes" id="UP000464330"/>
    </source>
</evidence>
<dbReference type="FunFam" id="3.40.50.300:FF:000527">
    <property type="entry name" value="Tyrosine-protein kinase etk"/>
    <property type="match status" value="1"/>
</dbReference>
<accession>A0A6C0QSC7</accession>
<proteinExistence type="inferred from homology"/>
<evidence type="ECO:0000256" key="5">
    <source>
        <dbReference type="ARBA" id="ARBA00022777"/>
    </source>
</evidence>
<dbReference type="InterPro" id="IPR005702">
    <property type="entry name" value="Wzc-like_C"/>
</dbReference>
<evidence type="ECO:0000259" key="9">
    <source>
        <dbReference type="Pfam" id="PF13614"/>
    </source>
</evidence>
<dbReference type="RefSeq" id="WP_024094198.1">
    <property type="nucleotide sequence ID" value="NZ_CP019651.1"/>
</dbReference>
<dbReference type="GO" id="GO:0005524">
    <property type="term" value="F:ATP binding"/>
    <property type="evidence" value="ECO:0007669"/>
    <property type="project" value="UniProtKB-KW"/>
</dbReference>
<dbReference type="EC" id="2.7.10.2" evidence="2"/>
<dbReference type="InterPro" id="IPR027417">
    <property type="entry name" value="P-loop_NTPase"/>
</dbReference>